<keyword evidence="1" id="KW-1133">Transmembrane helix</keyword>
<evidence type="ECO:0000256" key="1">
    <source>
        <dbReference type="SAM" id="Phobius"/>
    </source>
</evidence>
<dbReference type="Proteomes" id="UP000092993">
    <property type="component" value="Unassembled WGS sequence"/>
</dbReference>
<protein>
    <submittedName>
        <fullName evidence="2">Uncharacterized protein</fullName>
    </submittedName>
</protein>
<proteinExistence type="predicted"/>
<keyword evidence="1" id="KW-0812">Transmembrane</keyword>
<evidence type="ECO:0000313" key="2">
    <source>
        <dbReference type="EMBL" id="OBZ72878.1"/>
    </source>
</evidence>
<gene>
    <name evidence="2" type="ORF">A0H81_06704</name>
</gene>
<accession>A0A1C7M7S7</accession>
<name>A0A1C7M7S7_GRIFR</name>
<comment type="caution">
    <text evidence="2">The sequence shown here is derived from an EMBL/GenBank/DDBJ whole genome shotgun (WGS) entry which is preliminary data.</text>
</comment>
<keyword evidence="1" id="KW-0472">Membrane</keyword>
<reference evidence="2 3" key="1">
    <citation type="submission" date="2016-03" db="EMBL/GenBank/DDBJ databases">
        <title>Whole genome sequencing of Grifola frondosa 9006-11.</title>
        <authorList>
            <person name="Min B."/>
            <person name="Park H."/>
            <person name="Kim J.-G."/>
            <person name="Cho H."/>
            <person name="Oh Y.-L."/>
            <person name="Kong W.-S."/>
            <person name="Choi I.-G."/>
        </authorList>
    </citation>
    <scope>NUCLEOTIDE SEQUENCE [LARGE SCALE GENOMIC DNA]</scope>
    <source>
        <strain evidence="2 3">9006-11</strain>
    </source>
</reference>
<feature type="transmembrane region" description="Helical" evidence="1">
    <location>
        <begin position="47"/>
        <end position="66"/>
    </location>
</feature>
<evidence type="ECO:0000313" key="3">
    <source>
        <dbReference type="Proteomes" id="UP000092993"/>
    </source>
</evidence>
<dbReference type="AlphaFoldDB" id="A0A1C7M7S7"/>
<sequence length="67" mass="7207">MGMNVTRLRSISGAAAFSSPIAASLHRLNDRCLSSAVQGILLTHPGIELTISLISCLMFFATVQFLR</sequence>
<keyword evidence="3" id="KW-1185">Reference proteome</keyword>
<organism evidence="2 3">
    <name type="scientific">Grifola frondosa</name>
    <name type="common">Maitake</name>
    <name type="synonym">Polyporus frondosus</name>
    <dbReference type="NCBI Taxonomy" id="5627"/>
    <lineage>
        <taxon>Eukaryota</taxon>
        <taxon>Fungi</taxon>
        <taxon>Dikarya</taxon>
        <taxon>Basidiomycota</taxon>
        <taxon>Agaricomycotina</taxon>
        <taxon>Agaricomycetes</taxon>
        <taxon>Polyporales</taxon>
        <taxon>Grifolaceae</taxon>
        <taxon>Grifola</taxon>
    </lineage>
</organism>
<dbReference type="EMBL" id="LUGG01000007">
    <property type="protein sequence ID" value="OBZ72878.1"/>
    <property type="molecule type" value="Genomic_DNA"/>
</dbReference>